<dbReference type="InterPro" id="IPR002931">
    <property type="entry name" value="Transglutaminase-like"/>
</dbReference>
<dbReference type="InterPro" id="IPR052901">
    <property type="entry name" value="Bact_TGase-like"/>
</dbReference>
<name>A0A7C0X8K0_UNCW3</name>
<feature type="domain" description="Transglutaminase-like" evidence="2">
    <location>
        <begin position="393"/>
        <end position="464"/>
    </location>
</feature>
<gene>
    <name evidence="3" type="ORF">ENG67_00850</name>
</gene>
<feature type="transmembrane region" description="Helical" evidence="1">
    <location>
        <begin position="512"/>
        <end position="530"/>
    </location>
</feature>
<dbReference type="InterPro" id="IPR025403">
    <property type="entry name" value="TgpA-like_C"/>
</dbReference>
<dbReference type="SUPFAM" id="SSF54001">
    <property type="entry name" value="Cysteine proteinases"/>
    <property type="match status" value="1"/>
</dbReference>
<dbReference type="Pfam" id="PF11992">
    <property type="entry name" value="TgpA_N"/>
    <property type="match status" value="1"/>
</dbReference>
<dbReference type="PANTHER" id="PTHR42736">
    <property type="entry name" value="PROTEIN-GLUTAMINE GAMMA-GLUTAMYLTRANSFERASE"/>
    <property type="match status" value="1"/>
</dbReference>
<dbReference type="InterPro" id="IPR038765">
    <property type="entry name" value="Papain-like_cys_pep_sf"/>
</dbReference>
<dbReference type="AlphaFoldDB" id="A0A7C0X8K0"/>
<dbReference type="PANTHER" id="PTHR42736:SF1">
    <property type="entry name" value="PROTEIN-GLUTAMINE GAMMA-GLUTAMYLTRANSFERASE"/>
    <property type="match status" value="1"/>
</dbReference>
<feature type="transmembrane region" description="Helical" evidence="1">
    <location>
        <begin position="7"/>
        <end position="24"/>
    </location>
</feature>
<dbReference type="SMART" id="SM00460">
    <property type="entry name" value="TGc"/>
    <property type="match status" value="1"/>
</dbReference>
<sequence length="619" mass="70981">MRGIRSSLSFVPFYICALLGLLASVSRMPLLLFASLVLLGAAFSLDLRKRYPLFSKYLSFFGLLAVILVMFLSPRTESFPLLMDLLLFIKFFSPKKRVDYYEILLLSFLLFFTGVLSCEGGISSCLVLPFFYFLTLCLFLLSMPSFPAMNVGRTIALRRHLRLFGLYLLFFALLFLILPRPALRLFPFSLEQKEASAYGDVLEVGRSGADFNSREPVFRAKVEGDFLRDSLYWRGVVFSFYRHGNWVALPSQKEAGQGFRWDKEEGHIRGRVFSENYPSEYLYLLDVPVAVFLSSGSLRAGRGRTVLLDGNPGKRFSYRFESDRSPIEEDDPALYLGLEPELRESLRPLALAVVGTTSDPESAAQKVCAYLLENYTYDAEVGAGEGDVILNFLFRSRRGYCEHFATAFVLLLRSIGIPSRAVGGFRGGEYNPYGKFYTVRERDAHLWAEVYVPGRGWLRFDPTPTTRAPIGKGIPFVLKSLMEMLNFEWNRYFLSYSMEEQIGLLVAALIRWKYILLFLLILAFASSYAIRYGRKKKGKADSNRMGRFSRMYLEVLEVLEGRGFVRKAGETPLQFARRLRDETFFRFTGVYYRVRYSPSPDRKSLEEFQALYLKLKKGR</sequence>
<feature type="transmembrane region" description="Helical" evidence="1">
    <location>
        <begin position="129"/>
        <end position="149"/>
    </location>
</feature>
<dbReference type="Gene3D" id="3.10.620.30">
    <property type="match status" value="1"/>
</dbReference>
<proteinExistence type="predicted"/>
<evidence type="ECO:0000313" key="3">
    <source>
        <dbReference type="EMBL" id="HDM89741.1"/>
    </source>
</evidence>
<feature type="transmembrane region" description="Helical" evidence="1">
    <location>
        <begin position="161"/>
        <end position="178"/>
    </location>
</feature>
<organism evidence="3">
    <name type="scientific">candidate division WOR-3 bacterium</name>
    <dbReference type="NCBI Taxonomy" id="2052148"/>
    <lineage>
        <taxon>Bacteria</taxon>
        <taxon>Bacteria division WOR-3</taxon>
    </lineage>
</organism>
<dbReference type="Pfam" id="PF01841">
    <property type="entry name" value="Transglut_core"/>
    <property type="match status" value="1"/>
</dbReference>
<dbReference type="Pfam" id="PF13559">
    <property type="entry name" value="DUF4129"/>
    <property type="match status" value="1"/>
</dbReference>
<dbReference type="Proteomes" id="UP000885931">
    <property type="component" value="Unassembled WGS sequence"/>
</dbReference>
<comment type="caution">
    <text evidence="3">The sequence shown here is derived from an EMBL/GenBank/DDBJ whole genome shotgun (WGS) entry which is preliminary data.</text>
</comment>
<protein>
    <submittedName>
        <fullName evidence="3">DUF3488 domain-containing protein</fullName>
    </submittedName>
</protein>
<keyword evidence="1" id="KW-0472">Membrane</keyword>
<feature type="transmembrane region" description="Helical" evidence="1">
    <location>
        <begin position="100"/>
        <end position="117"/>
    </location>
</feature>
<evidence type="ECO:0000259" key="2">
    <source>
        <dbReference type="SMART" id="SM00460"/>
    </source>
</evidence>
<keyword evidence="1" id="KW-1133">Transmembrane helix</keyword>
<dbReference type="EMBL" id="DRBW01000030">
    <property type="protein sequence ID" value="HDM89741.1"/>
    <property type="molecule type" value="Genomic_DNA"/>
</dbReference>
<keyword evidence="1" id="KW-0812">Transmembrane</keyword>
<dbReference type="InterPro" id="IPR021878">
    <property type="entry name" value="TgpA_N"/>
</dbReference>
<evidence type="ECO:0000256" key="1">
    <source>
        <dbReference type="SAM" id="Phobius"/>
    </source>
</evidence>
<feature type="transmembrane region" description="Helical" evidence="1">
    <location>
        <begin position="54"/>
        <end position="72"/>
    </location>
</feature>
<accession>A0A7C0X8K0</accession>
<reference evidence="3" key="1">
    <citation type="journal article" date="2020" name="mSystems">
        <title>Genome- and Community-Level Interaction Insights into Carbon Utilization and Element Cycling Functions of Hydrothermarchaeota in Hydrothermal Sediment.</title>
        <authorList>
            <person name="Zhou Z."/>
            <person name="Liu Y."/>
            <person name="Xu W."/>
            <person name="Pan J."/>
            <person name="Luo Z.H."/>
            <person name="Li M."/>
        </authorList>
    </citation>
    <scope>NUCLEOTIDE SEQUENCE [LARGE SCALE GENOMIC DNA]</scope>
    <source>
        <strain evidence="3">HyVt-237</strain>
    </source>
</reference>